<dbReference type="EMBL" id="CM055097">
    <property type="protein sequence ID" value="KAJ7554021.1"/>
    <property type="molecule type" value="Genomic_DNA"/>
</dbReference>
<comment type="caution">
    <text evidence="1">The sequence shown here is derived from an EMBL/GenBank/DDBJ whole genome shotgun (WGS) entry which is preliminary data.</text>
</comment>
<gene>
    <name evidence="1" type="ORF">O6H91_06G122900</name>
</gene>
<organism evidence="1 2">
    <name type="scientific">Diphasiastrum complanatum</name>
    <name type="common">Issler's clubmoss</name>
    <name type="synonym">Lycopodium complanatum</name>
    <dbReference type="NCBI Taxonomy" id="34168"/>
    <lineage>
        <taxon>Eukaryota</taxon>
        <taxon>Viridiplantae</taxon>
        <taxon>Streptophyta</taxon>
        <taxon>Embryophyta</taxon>
        <taxon>Tracheophyta</taxon>
        <taxon>Lycopodiopsida</taxon>
        <taxon>Lycopodiales</taxon>
        <taxon>Lycopodiaceae</taxon>
        <taxon>Lycopodioideae</taxon>
        <taxon>Diphasiastrum</taxon>
    </lineage>
</organism>
<evidence type="ECO:0000313" key="2">
    <source>
        <dbReference type="Proteomes" id="UP001162992"/>
    </source>
</evidence>
<protein>
    <submittedName>
        <fullName evidence="1">Uncharacterized protein</fullName>
    </submittedName>
</protein>
<keyword evidence="2" id="KW-1185">Reference proteome</keyword>
<accession>A0ACC2DI96</accession>
<name>A0ACC2DI96_DIPCM</name>
<proteinExistence type="predicted"/>
<evidence type="ECO:0000313" key="1">
    <source>
        <dbReference type="EMBL" id="KAJ7554021.1"/>
    </source>
</evidence>
<dbReference type="Proteomes" id="UP001162992">
    <property type="component" value="Chromosome 6"/>
</dbReference>
<reference evidence="2" key="1">
    <citation type="journal article" date="2024" name="Proc. Natl. Acad. Sci. U.S.A.">
        <title>Extraordinary preservation of gene collinearity over three hundred million years revealed in homosporous lycophytes.</title>
        <authorList>
            <person name="Li C."/>
            <person name="Wickell D."/>
            <person name="Kuo L.Y."/>
            <person name="Chen X."/>
            <person name="Nie B."/>
            <person name="Liao X."/>
            <person name="Peng D."/>
            <person name="Ji J."/>
            <person name="Jenkins J."/>
            <person name="Williams M."/>
            <person name="Shu S."/>
            <person name="Plott C."/>
            <person name="Barry K."/>
            <person name="Rajasekar S."/>
            <person name="Grimwood J."/>
            <person name="Han X."/>
            <person name="Sun S."/>
            <person name="Hou Z."/>
            <person name="He W."/>
            <person name="Dai G."/>
            <person name="Sun C."/>
            <person name="Schmutz J."/>
            <person name="Leebens-Mack J.H."/>
            <person name="Li F.W."/>
            <person name="Wang L."/>
        </authorList>
    </citation>
    <scope>NUCLEOTIDE SEQUENCE [LARGE SCALE GENOMIC DNA]</scope>
    <source>
        <strain evidence="2">cv. PW_Plant_1</strain>
    </source>
</reference>
<sequence>MKGRWNPLCGIVQLQQRIITIMSASQYKRVVVLPSFGIRLRWMTLAMLMILVLNSGLSNVEGGSFQFQNLCSSTVWIGSQSNAGQPVLPAGSVALKPGAATSVSTPSGWGGRFWGRTGCQFDSSGQGSCSTGDCGGTLQCTGMGGSPPATLAEFTLNGANGKDYYDVSLVDGYNLPISVAPSRSSGSSSVSINSSGSSSSSTPSCGVAGCTGDLNESCPSELQLQAPGGQVIACKSACEAYGTAQYCCTGTYSSPATCPPTTLSQTFKAACPNAYSYAYDDASSIYTCTGGSYIITFCPRSSLSSYATSSQLSWHSLQNMHLFVLSIIVLTIVLHLYV</sequence>